<dbReference type="GO" id="GO:0005737">
    <property type="term" value="C:cytoplasm"/>
    <property type="evidence" value="ECO:0007669"/>
    <property type="project" value="GOC"/>
</dbReference>
<keyword evidence="3" id="KW-1185">Reference proteome</keyword>
<dbReference type="EMBL" id="SNYW01000007">
    <property type="protein sequence ID" value="TDQ83315.1"/>
    <property type="molecule type" value="Genomic_DNA"/>
</dbReference>
<name>A0A4R6WQA7_9PROT</name>
<dbReference type="Proteomes" id="UP000295783">
    <property type="component" value="Unassembled WGS sequence"/>
</dbReference>
<dbReference type="InterPro" id="IPR053202">
    <property type="entry name" value="EGF_Rcpt_Signaling_Reg"/>
</dbReference>
<gene>
    <name evidence="2" type="ORF">A8950_1601</name>
</gene>
<sequence>MTFPIASYSSFGEDRLILKYLAGRPGGFYVDVGAHQPVDYSNTYALYLAGWRGIAIDPDPEAIAAFRQVRPRDSTQQLAIGTLPGRVTLHLFNDRSMNTIDPVSFARFRSNSRKRHLGDIEVERRTLASVLAQSVPASTEVGFMNIDCEGADLDVLRSNDWARFHPFLLAVEDLDLDLERVTESPIFRFLRPLGYRLVSHLHYTSIYRLS</sequence>
<dbReference type="AlphaFoldDB" id="A0A4R6WQA7"/>
<organism evidence="2 3">
    <name type="scientific">Dongia mobilis</name>
    <dbReference type="NCBI Taxonomy" id="578943"/>
    <lineage>
        <taxon>Bacteria</taxon>
        <taxon>Pseudomonadati</taxon>
        <taxon>Pseudomonadota</taxon>
        <taxon>Alphaproteobacteria</taxon>
        <taxon>Rhodospirillales</taxon>
        <taxon>Dongiaceae</taxon>
        <taxon>Dongia</taxon>
    </lineage>
</organism>
<dbReference type="Pfam" id="PF05050">
    <property type="entry name" value="Methyltransf_21"/>
    <property type="match status" value="1"/>
</dbReference>
<accession>A0A4R6WQA7</accession>
<feature type="domain" description="Methyltransferase FkbM" evidence="1">
    <location>
        <begin position="31"/>
        <end position="197"/>
    </location>
</feature>
<dbReference type="GO" id="GO:0008168">
    <property type="term" value="F:methyltransferase activity"/>
    <property type="evidence" value="ECO:0007669"/>
    <property type="project" value="UniProtKB-KW"/>
</dbReference>
<dbReference type="NCBIfam" id="TIGR01444">
    <property type="entry name" value="fkbM_fam"/>
    <property type="match status" value="1"/>
</dbReference>
<dbReference type="OrthoDB" id="9801609at2"/>
<dbReference type="RefSeq" id="WP_133613080.1">
    <property type="nucleotide sequence ID" value="NZ_SNYW01000007.1"/>
</dbReference>
<dbReference type="InterPro" id="IPR006342">
    <property type="entry name" value="FkbM_mtfrase"/>
</dbReference>
<evidence type="ECO:0000259" key="1">
    <source>
        <dbReference type="Pfam" id="PF05050"/>
    </source>
</evidence>
<dbReference type="GO" id="GO:0006888">
    <property type="term" value="P:endoplasmic reticulum to Golgi vesicle-mediated transport"/>
    <property type="evidence" value="ECO:0007669"/>
    <property type="project" value="TreeGrafter"/>
</dbReference>
<dbReference type="PANTHER" id="PTHR34009:SF2">
    <property type="entry name" value="PROTEIN STAR"/>
    <property type="match status" value="1"/>
</dbReference>
<dbReference type="GO" id="GO:0005886">
    <property type="term" value="C:plasma membrane"/>
    <property type="evidence" value="ECO:0007669"/>
    <property type="project" value="TreeGrafter"/>
</dbReference>
<evidence type="ECO:0000313" key="3">
    <source>
        <dbReference type="Proteomes" id="UP000295783"/>
    </source>
</evidence>
<keyword evidence="2" id="KW-0808">Transferase</keyword>
<reference evidence="2 3" key="1">
    <citation type="submission" date="2019-03" db="EMBL/GenBank/DDBJ databases">
        <title>Genomic Encyclopedia of Type Strains, Phase III (KMG-III): the genomes of soil and plant-associated and newly described type strains.</title>
        <authorList>
            <person name="Whitman W."/>
        </authorList>
    </citation>
    <scope>NUCLEOTIDE SEQUENCE [LARGE SCALE GENOMIC DNA]</scope>
    <source>
        <strain evidence="2 3">CGMCC 1.7660</strain>
    </source>
</reference>
<dbReference type="PANTHER" id="PTHR34009">
    <property type="entry name" value="PROTEIN STAR"/>
    <property type="match status" value="1"/>
</dbReference>
<dbReference type="GO" id="GO:0032259">
    <property type="term" value="P:methylation"/>
    <property type="evidence" value="ECO:0007669"/>
    <property type="project" value="UniProtKB-KW"/>
</dbReference>
<dbReference type="InterPro" id="IPR029063">
    <property type="entry name" value="SAM-dependent_MTases_sf"/>
</dbReference>
<proteinExistence type="predicted"/>
<dbReference type="GO" id="GO:0016197">
    <property type="term" value="P:endosomal transport"/>
    <property type="evidence" value="ECO:0007669"/>
    <property type="project" value="TreeGrafter"/>
</dbReference>
<comment type="caution">
    <text evidence="2">The sequence shown here is derived from an EMBL/GenBank/DDBJ whole genome shotgun (WGS) entry which is preliminary data.</text>
</comment>
<keyword evidence="2" id="KW-0489">Methyltransferase</keyword>
<dbReference type="Gene3D" id="3.40.50.150">
    <property type="entry name" value="Vaccinia Virus protein VP39"/>
    <property type="match status" value="1"/>
</dbReference>
<evidence type="ECO:0000313" key="2">
    <source>
        <dbReference type="EMBL" id="TDQ83315.1"/>
    </source>
</evidence>
<dbReference type="SUPFAM" id="SSF53335">
    <property type="entry name" value="S-adenosyl-L-methionine-dependent methyltransferases"/>
    <property type="match status" value="1"/>
</dbReference>
<protein>
    <submittedName>
        <fullName evidence="2">FkbM family methyltransferase</fullName>
    </submittedName>
</protein>